<dbReference type="InterPro" id="IPR009875">
    <property type="entry name" value="PilZ_domain"/>
</dbReference>
<dbReference type="Pfam" id="PF07238">
    <property type="entry name" value="PilZ"/>
    <property type="match status" value="1"/>
</dbReference>
<name>A0A2X2C702_PSELU</name>
<dbReference type="EMBL" id="UAUF01000009">
    <property type="protein sequence ID" value="SPZ03897.1"/>
    <property type="molecule type" value="Genomic_DNA"/>
</dbReference>
<protein>
    <submittedName>
        <fullName evidence="2">PilZ domain-containing protein</fullName>
    </submittedName>
    <submittedName>
        <fullName evidence="4">Type IV pilus assembly PilZ</fullName>
    </submittedName>
</protein>
<evidence type="ECO:0000313" key="3">
    <source>
        <dbReference type="EMBL" id="MBH3437868.1"/>
    </source>
</evidence>
<reference evidence="4 5" key="1">
    <citation type="submission" date="2018-06" db="EMBL/GenBank/DDBJ databases">
        <authorList>
            <consortium name="Pathogen Informatics"/>
            <person name="Doyle S."/>
        </authorList>
    </citation>
    <scope>NUCLEOTIDE SEQUENCE [LARGE SCALE GENOMIC DNA]</scope>
    <source>
        <strain evidence="4 5">NCTC11842</strain>
    </source>
</reference>
<accession>A0A2X2C702</accession>
<dbReference type="RefSeq" id="WP_010795259.1">
    <property type="nucleotide sequence ID" value="NZ_CP044086.1"/>
</dbReference>
<sequence length="119" mass="13894">MKQNRHIERHQLPYFLKVFNRFTDRPMGYLGNISLDGMLLISQLPLLVGARFELRLKVPGQDGQLHFIDFDANCQWSREDVTPGYYDSGFSISAPPHEFTELVESLRNYFSFHPMQQSV</sequence>
<dbReference type="GeneID" id="300266484"/>
<organism evidence="4 5">
    <name type="scientific">Pseudomonas luteola</name>
    <dbReference type="NCBI Taxonomy" id="47886"/>
    <lineage>
        <taxon>Bacteria</taxon>
        <taxon>Pseudomonadati</taxon>
        <taxon>Pseudomonadota</taxon>
        <taxon>Gammaproteobacteria</taxon>
        <taxon>Pseudomonadales</taxon>
        <taxon>Pseudomonadaceae</taxon>
        <taxon>Pseudomonas</taxon>
    </lineage>
</organism>
<keyword evidence="6" id="KW-1185">Reference proteome</keyword>
<evidence type="ECO:0000313" key="5">
    <source>
        <dbReference type="Proteomes" id="UP000250443"/>
    </source>
</evidence>
<dbReference type="AlphaFoldDB" id="A0A2X2C702"/>
<dbReference type="Proteomes" id="UP000638986">
    <property type="component" value="Unassembled WGS sequence"/>
</dbReference>
<evidence type="ECO:0000313" key="7">
    <source>
        <dbReference type="Proteomes" id="UP000638986"/>
    </source>
</evidence>
<evidence type="ECO:0000313" key="2">
    <source>
        <dbReference type="EMBL" id="MBF8640215.1"/>
    </source>
</evidence>
<feature type="domain" description="PilZ" evidence="1">
    <location>
        <begin position="3"/>
        <end position="96"/>
    </location>
</feature>
<dbReference type="EMBL" id="JADTXM010000002">
    <property type="protein sequence ID" value="MBH3437868.1"/>
    <property type="molecule type" value="Genomic_DNA"/>
</dbReference>
<dbReference type="EMBL" id="JADMCD010000002">
    <property type="protein sequence ID" value="MBF8640215.1"/>
    <property type="molecule type" value="Genomic_DNA"/>
</dbReference>
<reference evidence="3 7" key="3">
    <citation type="submission" date="2020-11" db="EMBL/GenBank/DDBJ databases">
        <title>Enhanced detection system for hospital associated transmission using whole genome sequencing surveillance.</title>
        <authorList>
            <person name="Harrison L.H."/>
            <person name="Van Tyne D."/>
            <person name="Marsh J.W."/>
            <person name="Griffith M.P."/>
            <person name="Snyder D.J."/>
            <person name="Cooper V.S."/>
            <person name="Mustapha M."/>
        </authorList>
    </citation>
    <scope>NUCLEOTIDE SEQUENCE [LARGE SCALE GENOMIC DNA]</scope>
    <source>
        <strain evidence="3 7">PSB00013</strain>
    </source>
</reference>
<dbReference type="Proteomes" id="UP000250443">
    <property type="component" value="Unassembled WGS sequence"/>
</dbReference>
<dbReference type="GO" id="GO:0035438">
    <property type="term" value="F:cyclic-di-GMP binding"/>
    <property type="evidence" value="ECO:0007669"/>
    <property type="project" value="InterPro"/>
</dbReference>
<dbReference type="Proteomes" id="UP000626180">
    <property type="component" value="Unassembled WGS sequence"/>
</dbReference>
<reference evidence="2 6" key="2">
    <citation type="submission" date="2020-10" db="EMBL/GenBank/DDBJ databases">
        <title>Genome sequences of Pseudomonas isolates.</title>
        <authorList>
            <person name="Wessels L."/>
            <person name="Reich F."/>
            <person name="Hammerl J."/>
        </authorList>
    </citation>
    <scope>NUCLEOTIDE SEQUENCE [LARGE SCALE GENOMIC DNA]</scope>
    <source>
        <strain evidence="2 6">20-MO00624-0</strain>
    </source>
</reference>
<gene>
    <name evidence="3" type="ORF">I5Q09_04100</name>
    <name evidence="2" type="ORF">IRZ65_05940</name>
    <name evidence="4" type="ORF">NCTC11842_01238</name>
</gene>
<evidence type="ECO:0000259" key="1">
    <source>
        <dbReference type="Pfam" id="PF07238"/>
    </source>
</evidence>
<evidence type="ECO:0000313" key="4">
    <source>
        <dbReference type="EMBL" id="SPZ03897.1"/>
    </source>
</evidence>
<proteinExistence type="predicted"/>
<evidence type="ECO:0000313" key="6">
    <source>
        <dbReference type="Proteomes" id="UP000626180"/>
    </source>
</evidence>